<evidence type="ECO:0000313" key="3">
    <source>
        <dbReference type="Proteomes" id="UP000886595"/>
    </source>
</evidence>
<reference evidence="2 3" key="1">
    <citation type="submission" date="2020-02" db="EMBL/GenBank/DDBJ databases">
        <authorList>
            <person name="Ma Q."/>
            <person name="Huang Y."/>
            <person name="Song X."/>
            <person name="Pei D."/>
        </authorList>
    </citation>
    <scope>NUCLEOTIDE SEQUENCE [LARGE SCALE GENOMIC DNA]</scope>
    <source>
        <strain evidence="2">Sxm20200214</strain>
        <tissue evidence="2">Leaf</tissue>
    </source>
</reference>
<feature type="compositionally biased region" description="Basic and acidic residues" evidence="1">
    <location>
        <begin position="59"/>
        <end position="69"/>
    </location>
</feature>
<keyword evidence="3" id="KW-1185">Reference proteome</keyword>
<dbReference type="AlphaFoldDB" id="A0A8X7VLG3"/>
<accession>A0A8X7VLG3</accession>
<evidence type="ECO:0000313" key="2">
    <source>
        <dbReference type="EMBL" id="KAG2313664.1"/>
    </source>
</evidence>
<proteinExistence type="predicted"/>
<dbReference type="Proteomes" id="UP000886595">
    <property type="component" value="Unassembled WGS sequence"/>
</dbReference>
<organism evidence="2 3">
    <name type="scientific">Brassica carinata</name>
    <name type="common">Ethiopian mustard</name>
    <name type="synonym">Abyssinian cabbage</name>
    <dbReference type="NCBI Taxonomy" id="52824"/>
    <lineage>
        <taxon>Eukaryota</taxon>
        <taxon>Viridiplantae</taxon>
        <taxon>Streptophyta</taxon>
        <taxon>Embryophyta</taxon>
        <taxon>Tracheophyta</taxon>
        <taxon>Spermatophyta</taxon>
        <taxon>Magnoliopsida</taxon>
        <taxon>eudicotyledons</taxon>
        <taxon>Gunneridae</taxon>
        <taxon>Pentapetalae</taxon>
        <taxon>rosids</taxon>
        <taxon>malvids</taxon>
        <taxon>Brassicales</taxon>
        <taxon>Brassicaceae</taxon>
        <taxon>Brassiceae</taxon>
        <taxon>Brassica</taxon>
    </lineage>
</organism>
<dbReference type="OrthoDB" id="1743921at2759"/>
<evidence type="ECO:0000256" key="1">
    <source>
        <dbReference type="SAM" id="MobiDB-lite"/>
    </source>
</evidence>
<sequence>MGINGGNMDRKSPETIHLQELTSNVLVLQAVLSKRRFKEHAAANRSRSVAEPVTTIDLTESKKETSPSRIDFPEVQKLLVEQMATSLTNDPNFTAALAAAVTGRLYQQNQTDK</sequence>
<name>A0A8X7VLG3_BRACI</name>
<gene>
    <name evidence="2" type="ORF">Bca52824_025221</name>
</gene>
<comment type="caution">
    <text evidence="2">The sequence shown here is derived from an EMBL/GenBank/DDBJ whole genome shotgun (WGS) entry which is preliminary data.</text>
</comment>
<protein>
    <submittedName>
        <fullName evidence="2">Uncharacterized protein</fullName>
    </submittedName>
</protein>
<dbReference type="EMBL" id="JAAMPC010000005">
    <property type="protein sequence ID" value="KAG2313664.1"/>
    <property type="molecule type" value="Genomic_DNA"/>
</dbReference>
<feature type="region of interest" description="Disordered" evidence="1">
    <location>
        <begin position="39"/>
        <end position="69"/>
    </location>
</feature>